<organism evidence="12 13">
    <name type="scientific">Candidatus Jacksonbacteria bacterium RIFCSPLOWO2_02_FULL_44_20</name>
    <dbReference type="NCBI Taxonomy" id="1798460"/>
    <lineage>
        <taxon>Bacteria</taxon>
        <taxon>Candidatus Jacksoniibacteriota</taxon>
    </lineage>
</organism>
<dbReference type="InterPro" id="IPR006063">
    <property type="entry name" value="HisA_bact_arch"/>
</dbReference>
<evidence type="ECO:0000256" key="7">
    <source>
        <dbReference type="ARBA" id="ARBA00023102"/>
    </source>
</evidence>
<dbReference type="InterPro" id="IPR011060">
    <property type="entry name" value="RibuloseP-bd_barrel"/>
</dbReference>
<protein>
    <recommendedName>
        <fullName evidence="9 11">1-(5-phosphoribosyl)-5-[(5-phosphoribosylamino)methylideneamino] imidazole-4-carboxamide isomerase</fullName>
        <ecNumber evidence="9 11">5.3.1.16</ecNumber>
    </recommendedName>
    <alternativeName>
        <fullName evidence="9">Phosphoribosylformimino-5-aminoimidazole carboxamide ribotide isomerase</fullName>
    </alternativeName>
</protein>
<evidence type="ECO:0000256" key="11">
    <source>
        <dbReference type="RuleBase" id="RU003658"/>
    </source>
</evidence>
<dbReference type="EMBL" id="MHJU01000019">
    <property type="protein sequence ID" value="OGY72971.1"/>
    <property type="molecule type" value="Genomic_DNA"/>
</dbReference>
<dbReference type="InterPro" id="IPR006062">
    <property type="entry name" value="His_biosynth"/>
</dbReference>
<comment type="catalytic activity">
    <reaction evidence="1 9 11">
        <text>1-(5-phospho-beta-D-ribosyl)-5-[(5-phospho-beta-D-ribosylamino)methylideneamino]imidazole-4-carboxamide = 5-[(5-phospho-1-deoxy-D-ribulos-1-ylimino)methylamino]-1-(5-phospho-beta-D-ribosyl)imidazole-4-carboxamide</text>
        <dbReference type="Rhea" id="RHEA:15469"/>
        <dbReference type="ChEBI" id="CHEBI:58435"/>
        <dbReference type="ChEBI" id="CHEBI:58525"/>
        <dbReference type="EC" id="5.3.1.16"/>
    </reaction>
</comment>
<proteinExistence type="inferred from homology"/>
<evidence type="ECO:0000256" key="10">
    <source>
        <dbReference type="RuleBase" id="RU003657"/>
    </source>
</evidence>
<dbReference type="FunFam" id="3.20.20.70:FF:000009">
    <property type="entry name" value="1-(5-phosphoribosyl)-5-[(5-phosphoribosylamino)methylideneamino] imidazole-4-carboxamide isomerase"/>
    <property type="match status" value="1"/>
</dbReference>
<dbReference type="CDD" id="cd04732">
    <property type="entry name" value="HisA"/>
    <property type="match status" value="1"/>
</dbReference>
<gene>
    <name evidence="9" type="primary">hisA</name>
    <name evidence="12" type="ORF">A3H61_04025</name>
</gene>
<dbReference type="PANTHER" id="PTHR43090">
    <property type="entry name" value="1-(5-PHOSPHORIBOSYL)-5-[(5-PHOSPHORIBOSYLAMINO)METHYLIDENEAMINO] IMIDAZOLE-4-CARBOXAMIDE ISOMERASE"/>
    <property type="match status" value="1"/>
</dbReference>
<dbReference type="PANTHER" id="PTHR43090:SF2">
    <property type="entry name" value="1-(5-PHOSPHORIBOSYL)-5-[(5-PHOSPHORIBOSYLAMINO)METHYLIDENEAMINO] IMIDAZOLE-4-CARBOXAMIDE ISOMERASE"/>
    <property type="match status" value="1"/>
</dbReference>
<evidence type="ECO:0000256" key="9">
    <source>
        <dbReference type="HAMAP-Rule" id="MF_01014"/>
    </source>
</evidence>
<dbReference type="Gene3D" id="3.20.20.70">
    <property type="entry name" value="Aldolase class I"/>
    <property type="match status" value="1"/>
</dbReference>
<dbReference type="AlphaFoldDB" id="A0A1G2A867"/>
<evidence type="ECO:0000256" key="6">
    <source>
        <dbReference type="ARBA" id="ARBA00022605"/>
    </source>
</evidence>
<comment type="subcellular location">
    <subcellularLocation>
        <location evidence="2 9 11">Cytoplasm</location>
    </subcellularLocation>
</comment>
<dbReference type="InterPro" id="IPR023016">
    <property type="entry name" value="HisA/PriA"/>
</dbReference>
<feature type="active site" description="Proton donor" evidence="9">
    <location>
        <position position="130"/>
    </location>
</feature>
<dbReference type="EC" id="5.3.1.16" evidence="9 11"/>
<sequence>MTIIPAIDLLRGQAVRLKQGDYNQKTVYSDDPVSVAKKFVSQGARFLHVVDLDGARTGKMKNLTLILEMRKCAAVPMQVGGGIRSIESVEYLLKSGIDRVVLGTRVLEDTIFLQNAIKQFSYEKIAVSLDVKNGTPMVNGWREKGLKSVESLLQFFKDAGVSYLIYTDIVRDGMQTGPNFQAIKKIIPFGFQLIASGGVSRLADVERLEEMGLYGCIVGRAMYEDKNFLNNANQTNYPVS</sequence>
<evidence type="ECO:0000256" key="5">
    <source>
        <dbReference type="ARBA" id="ARBA00022490"/>
    </source>
</evidence>
<evidence type="ECO:0000256" key="3">
    <source>
        <dbReference type="ARBA" id="ARBA00005133"/>
    </source>
</evidence>
<evidence type="ECO:0000313" key="13">
    <source>
        <dbReference type="Proteomes" id="UP000178315"/>
    </source>
</evidence>
<dbReference type="UniPathway" id="UPA00031">
    <property type="reaction ID" value="UER00009"/>
</dbReference>
<evidence type="ECO:0000256" key="1">
    <source>
        <dbReference type="ARBA" id="ARBA00000901"/>
    </source>
</evidence>
<dbReference type="GO" id="GO:0005737">
    <property type="term" value="C:cytoplasm"/>
    <property type="evidence" value="ECO:0007669"/>
    <property type="project" value="UniProtKB-SubCell"/>
</dbReference>
<keyword evidence="6 9" id="KW-0028">Amino-acid biosynthesis</keyword>
<dbReference type="HAMAP" id="MF_01014">
    <property type="entry name" value="HisA"/>
    <property type="match status" value="1"/>
</dbReference>
<evidence type="ECO:0000256" key="4">
    <source>
        <dbReference type="ARBA" id="ARBA00009667"/>
    </source>
</evidence>
<dbReference type="NCBIfam" id="TIGR00007">
    <property type="entry name" value="1-(5-phosphoribosyl)-5-[(5-phosphoribosylamino)methylideneamino]imidazole-4-carboxamide isomerase"/>
    <property type="match status" value="1"/>
</dbReference>
<comment type="similarity">
    <text evidence="4 9 10">Belongs to the HisA/HisF family.</text>
</comment>
<dbReference type="Proteomes" id="UP000178315">
    <property type="component" value="Unassembled WGS sequence"/>
</dbReference>
<keyword evidence="5 9" id="KW-0963">Cytoplasm</keyword>
<feature type="active site" description="Proton acceptor" evidence="9">
    <location>
        <position position="8"/>
    </location>
</feature>
<dbReference type="GO" id="GO:0003949">
    <property type="term" value="F:1-(5-phosphoribosyl)-5-[(5-phosphoribosylamino)methylideneamino]imidazole-4-carboxamide isomerase activity"/>
    <property type="evidence" value="ECO:0007669"/>
    <property type="project" value="UniProtKB-UniRule"/>
</dbReference>
<comment type="pathway">
    <text evidence="3 9 11">Amino-acid biosynthesis; L-histidine biosynthesis; L-histidine from 5-phospho-alpha-D-ribose 1-diphosphate: step 4/9.</text>
</comment>
<dbReference type="InterPro" id="IPR044524">
    <property type="entry name" value="Isoase_HisA-like"/>
</dbReference>
<name>A0A1G2A867_9BACT</name>
<dbReference type="InterPro" id="IPR013785">
    <property type="entry name" value="Aldolase_TIM"/>
</dbReference>
<keyword evidence="8 9" id="KW-0413">Isomerase</keyword>
<dbReference type="Pfam" id="PF00977">
    <property type="entry name" value="His_biosynth"/>
    <property type="match status" value="1"/>
</dbReference>
<dbReference type="SUPFAM" id="SSF51366">
    <property type="entry name" value="Ribulose-phoshate binding barrel"/>
    <property type="match status" value="1"/>
</dbReference>
<evidence type="ECO:0000256" key="2">
    <source>
        <dbReference type="ARBA" id="ARBA00004496"/>
    </source>
</evidence>
<comment type="caution">
    <text evidence="12">The sequence shown here is derived from an EMBL/GenBank/DDBJ whole genome shotgun (WGS) entry which is preliminary data.</text>
</comment>
<evidence type="ECO:0000313" key="12">
    <source>
        <dbReference type="EMBL" id="OGY72971.1"/>
    </source>
</evidence>
<accession>A0A1G2A867</accession>
<keyword evidence="7 9" id="KW-0368">Histidine biosynthesis</keyword>
<evidence type="ECO:0000256" key="8">
    <source>
        <dbReference type="ARBA" id="ARBA00023235"/>
    </source>
</evidence>
<reference evidence="12 13" key="1">
    <citation type="journal article" date="2016" name="Nat. Commun.">
        <title>Thousands of microbial genomes shed light on interconnected biogeochemical processes in an aquifer system.</title>
        <authorList>
            <person name="Anantharaman K."/>
            <person name="Brown C.T."/>
            <person name="Hug L.A."/>
            <person name="Sharon I."/>
            <person name="Castelle C.J."/>
            <person name="Probst A.J."/>
            <person name="Thomas B.C."/>
            <person name="Singh A."/>
            <person name="Wilkins M.J."/>
            <person name="Karaoz U."/>
            <person name="Brodie E.L."/>
            <person name="Williams K.H."/>
            <person name="Hubbard S.S."/>
            <person name="Banfield J.F."/>
        </authorList>
    </citation>
    <scope>NUCLEOTIDE SEQUENCE [LARGE SCALE GENOMIC DNA]</scope>
</reference>
<dbReference type="GO" id="GO:0000162">
    <property type="term" value="P:L-tryptophan biosynthetic process"/>
    <property type="evidence" value="ECO:0007669"/>
    <property type="project" value="TreeGrafter"/>
</dbReference>
<dbReference type="GO" id="GO:0000105">
    <property type="term" value="P:L-histidine biosynthetic process"/>
    <property type="evidence" value="ECO:0007669"/>
    <property type="project" value="UniProtKB-UniRule"/>
</dbReference>